<dbReference type="Pfam" id="PF25830">
    <property type="entry name" value="Ig_NFAM1"/>
    <property type="match status" value="1"/>
</dbReference>
<organism evidence="3 4">
    <name type="scientific">Trogon melanurus</name>
    <name type="common">Black-tailed trogon</name>
    <dbReference type="NCBI Taxonomy" id="56311"/>
    <lineage>
        <taxon>Eukaryota</taxon>
        <taxon>Metazoa</taxon>
        <taxon>Chordata</taxon>
        <taxon>Craniata</taxon>
        <taxon>Vertebrata</taxon>
        <taxon>Euteleostomi</taxon>
        <taxon>Archelosauria</taxon>
        <taxon>Archosauria</taxon>
        <taxon>Dinosauria</taxon>
        <taxon>Saurischia</taxon>
        <taxon>Theropoda</taxon>
        <taxon>Coelurosauria</taxon>
        <taxon>Aves</taxon>
        <taxon>Neognathae</taxon>
        <taxon>Neoaves</taxon>
        <taxon>Telluraves</taxon>
        <taxon>Coraciimorphae</taxon>
        <taxon>Trogoniformes</taxon>
        <taxon>Trogonidae</taxon>
        <taxon>Trogon</taxon>
    </lineage>
</organism>
<keyword evidence="1" id="KW-1133">Transmembrane helix</keyword>
<gene>
    <name evidence="3" type="primary">Nfam1</name>
    <name evidence="3" type="ORF">TROMEL_R09319</name>
</gene>
<feature type="domain" description="NFAM1 Ig-like" evidence="2">
    <location>
        <begin position="2"/>
        <end position="79"/>
    </location>
</feature>
<sequence length="117" mass="13246">KYTKFSIFYYWINSMDHQTPIYNRSETVTIPSGKENMTATVSYDHIIVPLKSTSSTGTYYCEVRWSDVKKKGNGVFVLAKGTGYIETSHGWEILITLTVVLAALSITATALLLWKRK</sequence>
<dbReference type="Proteomes" id="UP000550660">
    <property type="component" value="Unassembled WGS sequence"/>
</dbReference>
<dbReference type="GO" id="GO:0050861">
    <property type="term" value="P:positive regulation of B cell receptor signaling pathway"/>
    <property type="evidence" value="ECO:0007669"/>
    <property type="project" value="InterPro"/>
</dbReference>
<evidence type="ECO:0000256" key="1">
    <source>
        <dbReference type="SAM" id="Phobius"/>
    </source>
</evidence>
<dbReference type="OrthoDB" id="9898104at2759"/>
<dbReference type="AlphaFoldDB" id="A0A7L0E8D7"/>
<feature type="non-terminal residue" evidence="3">
    <location>
        <position position="117"/>
    </location>
</feature>
<reference evidence="3 4" key="1">
    <citation type="submission" date="2019-09" db="EMBL/GenBank/DDBJ databases">
        <title>Bird 10,000 Genomes (B10K) Project - Family phase.</title>
        <authorList>
            <person name="Zhang G."/>
        </authorList>
    </citation>
    <scope>NUCLEOTIDE SEQUENCE [LARGE SCALE GENOMIC DNA]</scope>
    <source>
        <strain evidence="3">B10K-DU-007-40</strain>
        <tissue evidence="3">Mixed tissue sample</tissue>
    </source>
</reference>
<proteinExistence type="predicted"/>
<name>A0A7L0E8D7_TROML</name>
<comment type="caution">
    <text evidence="3">The sequence shown here is derived from an EMBL/GenBank/DDBJ whole genome shotgun (WGS) entry which is preliminary data.</text>
</comment>
<dbReference type="GO" id="GO:0050853">
    <property type="term" value="P:B cell receptor signaling pathway"/>
    <property type="evidence" value="ECO:0007669"/>
    <property type="project" value="TreeGrafter"/>
</dbReference>
<keyword evidence="1" id="KW-0472">Membrane</keyword>
<evidence type="ECO:0000313" key="3">
    <source>
        <dbReference type="EMBL" id="NXJ79111.1"/>
    </source>
</evidence>
<dbReference type="GO" id="GO:0045577">
    <property type="term" value="P:regulation of B cell differentiation"/>
    <property type="evidence" value="ECO:0007669"/>
    <property type="project" value="InterPro"/>
</dbReference>
<evidence type="ECO:0000259" key="2">
    <source>
        <dbReference type="Pfam" id="PF25830"/>
    </source>
</evidence>
<feature type="non-terminal residue" evidence="3">
    <location>
        <position position="1"/>
    </location>
</feature>
<dbReference type="InterPro" id="IPR057883">
    <property type="entry name" value="Ig_NFAM1"/>
</dbReference>
<dbReference type="EMBL" id="VXAG01000395">
    <property type="protein sequence ID" value="NXJ79111.1"/>
    <property type="molecule type" value="Genomic_DNA"/>
</dbReference>
<keyword evidence="1" id="KW-0812">Transmembrane</keyword>
<dbReference type="GO" id="GO:0004888">
    <property type="term" value="F:transmembrane signaling receptor activity"/>
    <property type="evidence" value="ECO:0007669"/>
    <property type="project" value="InterPro"/>
</dbReference>
<dbReference type="PANTHER" id="PTHR35680">
    <property type="entry name" value="NFAT ACTIVATION MOLECULE 1"/>
    <property type="match status" value="1"/>
</dbReference>
<feature type="transmembrane region" description="Helical" evidence="1">
    <location>
        <begin position="93"/>
        <end position="114"/>
    </location>
</feature>
<dbReference type="InterPro" id="IPR033549">
    <property type="entry name" value="NFAM1"/>
</dbReference>
<protein>
    <submittedName>
        <fullName evidence="3">NFAM1 protein</fullName>
    </submittedName>
</protein>
<dbReference type="GO" id="GO:0045121">
    <property type="term" value="C:membrane raft"/>
    <property type="evidence" value="ECO:0007669"/>
    <property type="project" value="TreeGrafter"/>
</dbReference>
<dbReference type="GO" id="GO:0001819">
    <property type="term" value="P:positive regulation of cytokine production"/>
    <property type="evidence" value="ECO:0007669"/>
    <property type="project" value="InterPro"/>
</dbReference>
<dbReference type="PANTHER" id="PTHR35680:SF1">
    <property type="entry name" value="NFAT ACTIVATION MOLECULE 1"/>
    <property type="match status" value="1"/>
</dbReference>
<accession>A0A7L0E8D7</accession>
<evidence type="ECO:0000313" key="4">
    <source>
        <dbReference type="Proteomes" id="UP000550660"/>
    </source>
</evidence>
<keyword evidence="4" id="KW-1185">Reference proteome</keyword>